<reference evidence="2" key="1">
    <citation type="submission" date="2016-06" db="EMBL/GenBank/DDBJ databases">
        <title>Parallel loss of symbiosis genes in relatives of nitrogen-fixing non-legume Parasponia.</title>
        <authorList>
            <person name="Van Velzen R."/>
            <person name="Holmer R."/>
            <person name="Bu F."/>
            <person name="Rutten L."/>
            <person name="Van Zeijl A."/>
            <person name="Liu W."/>
            <person name="Santuari L."/>
            <person name="Cao Q."/>
            <person name="Sharma T."/>
            <person name="Shen D."/>
            <person name="Roswanjaya Y."/>
            <person name="Wardhani T."/>
            <person name="Kalhor M.S."/>
            <person name="Jansen J."/>
            <person name="Van den Hoogen J."/>
            <person name="Gungor B."/>
            <person name="Hartog M."/>
            <person name="Hontelez J."/>
            <person name="Verver J."/>
            <person name="Yang W.-C."/>
            <person name="Schijlen E."/>
            <person name="Repin R."/>
            <person name="Schilthuizen M."/>
            <person name="Schranz E."/>
            <person name="Heidstra R."/>
            <person name="Miyata K."/>
            <person name="Fedorova E."/>
            <person name="Kohlen W."/>
            <person name="Bisseling T."/>
            <person name="Smit S."/>
            <person name="Geurts R."/>
        </authorList>
    </citation>
    <scope>NUCLEOTIDE SEQUENCE [LARGE SCALE GENOMIC DNA]</scope>
    <source>
        <strain evidence="2">cv. WU1-14</strain>
    </source>
</reference>
<evidence type="ECO:0000313" key="2">
    <source>
        <dbReference type="Proteomes" id="UP000237105"/>
    </source>
</evidence>
<protein>
    <submittedName>
        <fullName evidence="1">Uncharacterized protein</fullName>
    </submittedName>
</protein>
<evidence type="ECO:0000313" key="1">
    <source>
        <dbReference type="EMBL" id="PON51960.1"/>
    </source>
</evidence>
<keyword evidence="2" id="KW-1185">Reference proteome</keyword>
<proteinExistence type="predicted"/>
<name>A0A2P5BT76_PARAD</name>
<organism evidence="1 2">
    <name type="scientific">Parasponia andersonii</name>
    <name type="common">Sponia andersonii</name>
    <dbReference type="NCBI Taxonomy" id="3476"/>
    <lineage>
        <taxon>Eukaryota</taxon>
        <taxon>Viridiplantae</taxon>
        <taxon>Streptophyta</taxon>
        <taxon>Embryophyta</taxon>
        <taxon>Tracheophyta</taxon>
        <taxon>Spermatophyta</taxon>
        <taxon>Magnoliopsida</taxon>
        <taxon>eudicotyledons</taxon>
        <taxon>Gunneridae</taxon>
        <taxon>Pentapetalae</taxon>
        <taxon>rosids</taxon>
        <taxon>fabids</taxon>
        <taxon>Rosales</taxon>
        <taxon>Cannabaceae</taxon>
        <taxon>Parasponia</taxon>
    </lineage>
</organism>
<dbReference type="AlphaFoldDB" id="A0A2P5BT76"/>
<sequence length="68" mass="7657">MTTANLDRYLTENFTGDAQLATVHGGPAPPHTHGTYLRKKKIPEKVGPPNLYRKQRQLWLGFVGIRAQ</sequence>
<gene>
    <name evidence="1" type="ORF">PanWU01x14_212030</name>
</gene>
<dbReference type="EMBL" id="JXTB01000226">
    <property type="protein sequence ID" value="PON51960.1"/>
    <property type="molecule type" value="Genomic_DNA"/>
</dbReference>
<comment type="caution">
    <text evidence="1">The sequence shown here is derived from an EMBL/GenBank/DDBJ whole genome shotgun (WGS) entry which is preliminary data.</text>
</comment>
<accession>A0A2P5BT76</accession>
<dbReference type="Proteomes" id="UP000237105">
    <property type="component" value="Unassembled WGS sequence"/>
</dbReference>